<dbReference type="EMBL" id="AGBW02011940">
    <property type="protein sequence ID" value="OWR45884.1"/>
    <property type="molecule type" value="Genomic_DNA"/>
</dbReference>
<protein>
    <recommendedName>
        <fullName evidence="4">DUF4802 domain-containing protein</fullName>
    </recommendedName>
</protein>
<gene>
    <name evidence="2" type="ORF">KGM_212065</name>
</gene>
<keyword evidence="3" id="KW-1185">Reference proteome</keyword>
<sequence>MRAQCLCTEKVLYSVMAPTKFGVSKGRSRDQGDQPSSDHTPTYHSEHASTLDSPVPSTSKGIVSQELNPADIFPMLDLDDDDEEFTGIPSSRRNSFGANLEEQQVLYQSFQDESTSAIDELNQIQIYDEPEVLEDEASTTYDANSLQFDEASVTEENSTYCAVLKKPKKSKSKEQELKDLNMWQATNYEVMSNLLNRSGTKDEKIKWQAIATARGLCTLTDNCTCNDCKGSYLVGVSDGDAGLGAAPLFSTMHLGCSIQ</sequence>
<evidence type="ECO:0000313" key="2">
    <source>
        <dbReference type="EMBL" id="OWR45884.1"/>
    </source>
</evidence>
<dbReference type="InParanoid" id="A0A212EWS2"/>
<dbReference type="eggNOG" id="ENOG502TC03">
    <property type="taxonomic scope" value="Eukaryota"/>
</dbReference>
<proteinExistence type="predicted"/>
<feature type="compositionally biased region" description="Polar residues" evidence="1">
    <location>
        <begin position="33"/>
        <end position="43"/>
    </location>
</feature>
<dbReference type="Proteomes" id="UP000007151">
    <property type="component" value="Unassembled WGS sequence"/>
</dbReference>
<dbReference type="KEGG" id="dpl:KGM_212065"/>
<name>A0A212EWS2_DANPL</name>
<reference evidence="2 3" key="1">
    <citation type="journal article" date="2011" name="Cell">
        <title>The monarch butterfly genome yields insights into long-distance migration.</title>
        <authorList>
            <person name="Zhan S."/>
            <person name="Merlin C."/>
            <person name="Boore J.L."/>
            <person name="Reppert S.M."/>
        </authorList>
    </citation>
    <scope>NUCLEOTIDE SEQUENCE [LARGE SCALE GENOMIC DNA]</scope>
    <source>
        <strain evidence="2">F-2</strain>
    </source>
</reference>
<evidence type="ECO:0008006" key="4">
    <source>
        <dbReference type="Google" id="ProtNLM"/>
    </source>
</evidence>
<feature type="compositionally biased region" description="Polar residues" evidence="1">
    <location>
        <begin position="50"/>
        <end position="62"/>
    </location>
</feature>
<accession>A0A212EWS2</accession>
<organism evidence="2 3">
    <name type="scientific">Danaus plexippus plexippus</name>
    <dbReference type="NCBI Taxonomy" id="278856"/>
    <lineage>
        <taxon>Eukaryota</taxon>
        <taxon>Metazoa</taxon>
        <taxon>Ecdysozoa</taxon>
        <taxon>Arthropoda</taxon>
        <taxon>Hexapoda</taxon>
        <taxon>Insecta</taxon>
        <taxon>Pterygota</taxon>
        <taxon>Neoptera</taxon>
        <taxon>Endopterygota</taxon>
        <taxon>Lepidoptera</taxon>
        <taxon>Glossata</taxon>
        <taxon>Ditrysia</taxon>
        <taxon>Papilionoidea</taxon>
        <taxon>Nymphalidae</taxon>
        <taxon>Danainae</taxon>
        <taxon>Danaini</taxon>
        <taxon>Danaina</taxon>
        <taxon>Danaus</taxon>
        <taxon>Danaus</taxon>
    </lineage>
</organism>
<evidence type="ECO:0000313" key="3">
    <source>
        <dbReference type="Proteomes" id="UP000007151"/>
    </source>
</evidence>
<evidence type="ECO:0000256" key="1">
    <source>
        <dbReference type="SAM" id="MobiDB-lite"/>
    </source>
</evidence>
<feature type="region of interest" description="Disordered" evidence="1">
    <location>
        <begin position="22"/>
        <end position="62"/>
    </location>
</feature>
<dbReference type="AlphaFoldDB" id="A0A212EWS2"/>
<comment type="caution">
    <text evidence="2">The sequence shown here is derived from an EMBL/GenBank/DDBJ whole genome shotgun (WGS) entry which is preliminary data.</text>
</comment>